<accession>A0A6G7YQW0</accession>
<evidence type="ECO:0000256" key="6">
    <source>
        <dbReference type="ARBA" id="ARBA00023136"/>
    </source>
</evidence>
<feature type="transmembrane region" description="Helical" evidence="7">
    <location>
        <begin position="402"/>
        <end position="423"/>
    </location>
</feature>
<dbReference type="GO" id="GO:0005886">
    <property type="term" value="C:plasma membrane"/>
    <property type="evidence" value="ECO:0007669"/>
    <property type="project" value="UniProtKB-SubCell"/>
</dbReference>
<gene>
    <name evidence="8" type="ORF">G7077_09665</name>
</gene>
<keyword evidence="3" id="KW-1003">Cell membrane</keyword>
<reference evidence="8 9" key="1">
    <citation type="submission" date="2020-03" db="EMBL/GenBank/DDBJ databases">
        <title>Sphingomonas sp. nov., isolated from fish.</title>
        <authorList>
            <person name="Hyun D.-W."/>
            <person name="Bae J.-W."/>
        </authorList>
    </citation>
    <scope>NUCLEOTIDE SEQUENCE [LARGE SCALE GENOMIC DNA]</scope>
    <source>
        <strain evidence="8 9">HDW15B</strain>
    </source>
</reference>
<dbReference type="EMBL" id="CP049869">
    <property type="protein sequence ID" value="QIK79123.1"/>
    <property type="molecule type" value="Genomic_DNA"/>
</dbReference>
<feature type="transmembrane region" description="Helical" evidence="7">
    <location>
        <begin position="310"/>
        <end position="334"/>
    </location>
</feature>
<evidence type="ECO:0000256" key="1">
    <source>
        <dbReference type="ARBA" id="ARBA00004651"/>
    </source>
</evidence>
<evidence type="ECO:0000256" key="2">
    <source>
        <dbReference type="ARBA" id="ARBA00007430"/>
    </source>
</evidence>
<feature type="transmembrane region" description="Helical" evidence="7">
    <location>
        <begin position="99"/>
        <end position="118"/>
    </location>
</feature>
<sequence>MWTYLAQATNFLMGFGSSIIVARLVSPRDFGIFGMAVAITSILNVFLQFGLARYIIREKTVNRDLLRSLFTVNTILTFGYFIAIQVGAWISLWTNAPEVGHFLLVFSLFPLIAIFEFIPGTLCARSMKFGIISTIAVIKALVIFSVTISFAHLGFAYMSFAWASVLAAAVTAICYNVACFRPDVWKPRFRDFRKLVHFGIDMIGVGGLNQLSSRAGEMALGSILGLGNLGLYTRASSLPTTLHLNVYGVGTNVIFSRLSQDLRDHGEFHQTYFRFMRLLLGALWPAMLGMAILAQPLVNLLYGSKWLGAATPLALLMLSTAVTLAIGMSAEIYILRHETRKQAKIETFRALVGLFLFLIGATFSLTLAALAKVLEVMIAYFIYRKPMDELVGGRPGELESVYRESLVLAVAACLPSGVLTLIFHNSPKTPLTLVFGSVALGVLFWVLLIIRLRHPIVDEVSNLWPVRQNAEPGPR</sequence>
<evidence type="ECO:0000313" key="9">
    <source>
        <dbReference type="Proteomes" id="UP000503222"/>
    </source>
</evidence>
<proteinExistence type="inferred from homology"/>
<feature type="transmembrane region" description="Helical" evidence="7">
    <location>
        <begin position="68"/>
        <end position="93"/>
    </location>
</feature>
<evidence type="ECO:0000256" key="5">
    <source>
        <dbReference type="ARBA" id="ARBA00022989"/>
    </source>
</evidence>
<feature type="transmembrane region" description="Helical" evidence="7">
    <location>
        <begin position="159"/>
        <end position="180"/>
    </location>
</feature>
<feature type="transmembrane region" description="Helical" evidence="7">
    <location>
        <begin position="430"/>
        <end position="450"/>
    </location>
</feature>
<evidence type="ECO:0000256" key="3">
    <source>
        <dbReference type="ARBA" id="ARBA00022475"/>
    </source>
</evidence>
<feature type="transmembrane region" description="Helical" evidence="7">
    <location>
        <begin position="32"/>
        <end position="56"/>
    </location>
</feature>
<evidence type="ECO:0000256" key="7">
    <source>
        <dbReference type="SAM" id="Phobius"/>
    </source>
</evidence>
<dbReference type="Pfam" id="PF13440">
    <property type="entry name" value="Polysacc_synt_3"/>
    <property type="match status" value="1"/>
</dbReference>
<dbReference type="AlphaFoldDB" id="A0A6G7YQW0"/>
<keyword evidence="6 7" id="KW-0472">Membrane</keyword>
<organism evidence="8 9">
    <name type="scientific">Sphingomonas piscis</name>
    <dbReference type="NCBI Taxonomy" id="2714943"/>
    <lineage>
        <taxon>Bacteria</taxon>
        <taxon>Pseudomonadati</taxon>
        <taxon>Pseudomonadota</taxon>
        <taxon>Alphaproteobacteria</taxon>
        <taxon>Sphingomonadales</taxon>
        <taxon>Sphingomonadaceae</taxon>
        <taxon>Sphingomonas</taxon>
    </lineage>
</organism>
<keyword evidence="4 7" id="KW-0812">Transmembrane</keyword>
<keyword evidence="5 7" id="KW-1133">Transmembrane helix</keyword>
<dbReference type="PANTHER" id="PTHR30250:SF10">
    <property type="entry name" value="LIPOPOLYSACCHARIDE BIOSYNTHESIS PROTEIN WZXC"/>
    <property type="match status" value="1"/>
</dbReference>
<evidence type="ECO:0000313" key="8">
    <source>
        <dbReference type="EMBL" id="QIK79123.1"/>
    </source>
</evidence>
<dbReference type="InterPro" id="IPR050833">
    <property type="entry name" value="Poly_Biosynth_Transport"/>
</dbReference>
<feature type="transmembrane region" description="Helical" evidence="7">
    <location>
        <begin position="278"/>
        <end position="298"/>
    </location>
</feature>
<keyword evidence="9" id="KW-1185">Reference proteome</keyword>
<dbReference type="Proteomes" id="UP000503222">
    <property type="component" value="Chromosome"/>
</dbReference>
<comment type="subcellular location">
    <subcellularLocation>
        <location evidence="1">Cell membrane</location>
        <topology evidence="1">Multi-pass membrane protein</topology>
    </subcellularLocation>
</comment>
<dbReference type="RefSeq" id="WP_166411514.1">
    <property type="nucleotide sequence ID" value="NZ_CP049869.1"/>
</dbReference>
<feature type="transmembrane region" description="Helical" evidence="7">
    <location>
        <begin position="7"/>
        <end position="26"/>
    </location>
</feature>
<feature type="transmembrane region" description="Helical" evidence="7">
    <location>
        <begin position="130"/>
        <end position="153"/>
    </location>
</feature>
<comment type="similarity">
    <text evidence="2">Belongs to the polysaccharide synthase family.</text>
</comment>
<dbReference type="KEGG" id="spii:G7077_09665"/>
<evidence type="ECO:0000256" key="4">
    <source>
        <dbReference type="ARBA" id="ARBA00022692"/>
    </source>
</evidence>
<feature type="transmembrane region" description="Helical" evidence="7">
    <location>
        <begin position="354"/>
        <end position="382"/>
    </location>
</feature>
<name>A0A6G7YQW0_9SPHN</name>
<protein>
    <submittedName>
        <fullName evidence="8">Oligosaccharide flippase family protein</fullName>
    </submittedName>
</protein>
<dbReference type="PANTHER" id="PTHR30250">
    <property type="entry name" value="PST FAMILY PREDICTED COLANIC ACID TRANSPORTER"/>
    <property type="match status" value="1"/>
</dbReference>